<feature type="transmembrane region" description="Helical" evidence="2">
    <location>
        <begin position="6"/>
        <end position="22"/>
    </location>
</feature>
<dbReference type="AlphaFoldDB" id="A0AA46AGS1"/>
<dbReference type="InterPro" id="IPR050882">
    <property type="entry name" value="Prepilin_peptidase/N-MTase"/>
</dbReference>
<dbReference type="EMBL" id="FXTU01000007">
    <property type="protein sequence ID" value="SMP30743.1"/>
    <property type="molecule type" value="Genomic_DNA"/>
</dbReference>
<proteinExistence type="inferred from homology"/>
<evidence type="ECO:0000313" key="4">
    <source>
        <dbReference type="EMBL" id="SMP30743.1"/>
    </source>
</evidence>
<dbReference type="GO" id="GO:0004190">
    <property type="term" value="F:aspartic-type endopeptidase activity"/>
    <property type="evidence" value="ECO:0007669"/>
    <property type="project" value="InterPro"/>
</dbReference>
<dbReference type="PANTHER" id="PTHR30487:SF0">
    <property type="entry name" value="PREPILIN LEADER PEPTIDASE_N-METHYLTRANSFERASE-RELATED"/>
    <property type="match status" value="1"/>
</dbReference>
<gene>
    <name evidence="4" type="ORF">SAMN06265361_107110</name>
</gene>
<organism evidence="4 5">
    <name type="scientific">Laceyella tengchongensis</name>
    <dbReference type="NCBI Taxonomy" id="574699"/>
    <lineage>
        <taxon>Bacteria</taxon>
        <taxon>Bacillati</taxon>
        <taxon>Bacillota</taxon>
        <taxon>Bacilli</taxon>
        <taxon>Bacillales</taxon>
        <taxon>Thermoactinomycetaceae</taxon>
        <taxon>Laceyella</taxon>
    </lineage>
</organism>
<dbReference type="GO" id="GO:0006465">
    <property type="term" value="P:signal peptide processing"/>
    <property type="evidence" value="ECO:0007669"/>
    <property type="project" value="TreeGrafter"/>
</dbReference>
<sequence length="148" mass="16741">MIEHGLYLVLIGLLIAATVTDLKYRLIYDRFVVIGIVAAVLARLFERPEPWWNYVVTGFVVFLILYVIAVVTDERSIGGGDVKLFGMLGLALGFQPFLLIFFSSHLLAALYLLIVKLVRWNQVGRKTEFPFAPFILLGTVFTYVLTKL</sequence>
<evidence type="ECO:0000256" key="2">
    <source>
        <dbReference type="SAM" id="Phobius"/>
    </source>
</evidence>
<reference evidence="4" key="1">
    <citation type="submission" date="2017-05" db="EMBL/GenBank/DDBJ databases">
        <authorList>
            <person name="Varghese N."/>
            <person name="Submissions S."/>
        </authorList>
    </citation>
    <scope>NUCLEOTIDE SEQUENCE</scope>
    <source>
        <strain evidence="4">DSM 45262</strain>
    </source>
</reference>
<evidence type="ECO:0000256" key="1">
    <source>
        <dbReference type="ARBA" id="ARBA00005801"/>
    </source>
</evidence>
<protein>
    <submittedName>
        <fullName evidence="4">Type IV leader peptidase family protein</fullName>
    </submittedName>
</protein>
<comment type="caution">
    <text evidence="4">The sequence shown here is derived from an EMBL/GenBank/DDBJ whole genome shotgun (WGS) entry which is preliminary data.</text>
</comment>
<feature type="transmembrane region" description="Helical" evidence="2">
    <location>
        <begin position="129"/>
        <end position="146"/>
    </location>
</feature>
<dbReference type="Gene3D" id="1.20.120.1220">
    <property type="match status" value="1"/>
</dbReference>
<keyword evidence="2" id="KW-1133">Transmembrane helix</keyword>
<comment type="similarity">
    <text evidence="1">Belongs to the peptidase A24 family.</text>
</comment>
<dbReference type="Proteomes" id="UP001157946">
    <property type="component" value="Unassembled WGS sequence"/>
</dbReference>
<name>A0AA46AGS1_9BACL</name>
<accession>A0AA46AGS1</accession>
<keyword evidence="2" id="KW-0812">Transmembrane</keyword>
<evidence type="ECO:0000313" key="5">
    <source>
        <dbReference type="Proteomes" id="UP001157946"/>
    </source>
</evidence>
<dbReference type="RefSeq" id="WP_189318947.1">
    <property type="nucleotide sequence ID" value="NZ_FXTU01000007.1"/>
</dbReference>
<dbReference type="InterPro" id="IPR000045">
    <property type="entry name" value="Prepilin_IV_endopep_pep"/>
</dbReference>
<dbReference type="GO" id="GO:0005886">
    <property type="term" value="C:plasma membrane"/>
    <property type="evidence" value="ECO:0007669"/>
    <property type="project" value="TreeGrafter"/>
</dbReference>
<feature type="transmembrane region" description="Helical" evidence="2">
    <location>
        <begin position="51"/>
        <end position="72"/>
    </location>
</feature>
<dbReference type="PANTHER" id="PTHR30487">
    <property type="entry name" value="TYPE 4 PREPILIN-LIKE PROTEINS LEADER PEPTIDE-PROCESSING ENZYME"/>
    <property type="match status" value="1"/>
</dbReference>
<keyword evidence="2" id="KW-0472">Membrane</keyword>
<feature type="transmembrane region" description="Helical" evidence="2">
    <location>
        <begin position="84"/>
        <end position="114"/>
    </location>
</feature>
<keyword evidence="5" id="KW-1185">Reference proteome</keyword>
<evidence type="ECO:0000259" key="3">
    <source>
        <dbReference type="Pfam" id="PF01478"/>
    </source>
</evidence>
<feature type="transmembrane region" description="Helical" evidence="2">
    <location>
        <begin position="27"/>
        <end position="45"/>
    </location>
</feature>
<dbReference type="Pfam" id="PF01478">
    <property type="entry name" value="Peptidase_A24"/>
    <property type="match status" value="1"/>
</dbReference>
<feature type="domain" description="Prepilin type IV endopeptidase peptidase" evidence="3">
    <location>
        <begin position="8"/>
        <end position="113"/>
    </location>
</feature>